<evidence type="ECO:0000313" key="7">
    <source>
        <dbReference type="Proteomes" id="UP000294003"/>
    </source>
</evidence>
<dbReference type="InterPro" id="IPR036390">
    <property type="entry name" value="WH_DNA-bd_sf"/>
</dbReference>
<name>A0ABY0H322_9PEZI</name>
<sequence length="394" mass="44352">MTDPRSRDEILELATRAKHAVHSPSTFMTELLVQQQQYTCLHWLCHFNILSHIPVAPSSLSYYDLAQVSGVPEGALRSATRMVMTMGFLCETADGNVSHNALSAPFVENNHLMTWLLHMVNHTVPFSRAFVRATEKYGDSEKINETAFNIAFDTNLPYFPYLKSRPDLEAEFDSYMQSQSKVHHGAKVEHLLEGFDWGSLGEGSQVVDVGGGSGGASLVVARVFKTLRFVVQDQATPIDHARNQKAKAADDEVWQRIELQEHDFFDPQPVIGADVYLLRMIIHDWPDEKAVRILQQLAKAMKPGSRVLIMDMVIPTPGSGPILVEAALREKDLCMRQVFNAKERETGDWHRLIHKVDPPLRIRAIKRPAGSQHSVVEVELDRDRRGDSTNGMNH</sequence>
<keyword evidence="1" id="KW-0489">Methyltransferase</keyword>
<evidence type="ECO:0000256" key="1">
    <source>
        <dbReference type="ARBA" id="ARBA00022603"/>
    </source>
</evidence>
<feature type="domain" description="O-methyltransferase C-terminal" evidence="5">
    <location>
        <begin position="143"/>
        <end position="354"/>
    </location>
</feature>
<dbReference type="InterPro" id="IPR036388">
    <property type="entry name" value="WH-like_DNA-bd_sf"/>
</dbReference>
<dbReference type="Proteomes" id="UP000294003">
    <property type="component" value="Unassembled WGS sequence"/>
</dbReference>
<evidence type="ECO:0000256" key="3">
    <source>
        <dbReference type="ARBA" id="ARBA00022691"/>
    </source>
</evidence>
<dbReference type="SUPFAM" id="SSF53335">
    <property type="entry name" value="S-adenosyl-L-methionine-dependent methyltransferases"/>
    <property type="match status" value="1"/>
</dbReference>
<accession>A0ABY0H322</accession>
<keyword evidence="3" id="KW-0949">S-adenosyl-L-methionine</keyword>
<evidence type="ECO:0000256" key="2">
    <source>
        <dbReference type="ARBA" id="ARBA00022679"/>
    </source>
</evidence>
<reference evidence="6 7" key="1">
    <citation type="submission" date="2018-06" db="EMBL/GenBank/DDBJ databases">
        <title>Complete Genomes of Monosporascus.</title>
        <authorList>
            <person name="Robinson A.J."/>
            <person name="Natvig D.O."/>
        </authorList>
    </citation>
    <scope>NUCLEOTIDE SEQUENCE [LARGE SCALE GENOMIC DNA]</scope>
    <source>
        <strain evidence="6 7">CBS 609.92</strain>
    </source>
</reference>
<organism evidence="6 7">
    <name type="scientific">Monosporascus cannonballus</name>
    <dbReference type="NCBI Taxonomy" id="155416"/>
    <lineage>
        <taxon>Eukaryota</taxon>
        <taxon>Fungi</taxon>
        <taxon>Dikarya</taxon>
        <taxon>Ascomycota</taxon>
        <taxon>Pezizomycotina</taxon>
        <taxon>Sordariomycetes</taxon>
        <taxon>Xylariomycetidae</taxon>
        <taxon>Xylariales</taxon>
        <taxon>Xylariales incertae sedis</taxon>
        <taxon>Monosporascus</taxon>
    </lineage>
</organism>
<keyword evidence="2" id="KW-0808">Transferase</keyword>
<dbReference type="InterPro" id="IPR001077">
    <property type="entry name" value="COMT_C"/>
</dbReference>
<dbReference type="PROSITE" id="PS51683">
    <property type="entry name" value="SAM_OMT_II"/>
    <property type="match status" value="1"/>
</dbReference>
<evidence type="ECO:0000259" key="5">
    <source>
        <dbReference type="Pfam" id="PF00891"/>
    </source>
</evidence>
<gene>
    <name evidence="6" type="ORF">DL762_006094</name>
</gene>
<evidence type="ECO:0000313" key="6">
    <source>
        <dbReference type="EMBL" id="RYO83503.1"/>
    </source>
</evidence>
<dbReference type="SUPFAM" id="SSF46785">
    <property type="entry name" value="Winged helix' DNA-binding domain"/>
    <property type="match status" value="1"/>
</dbReference>
<feature type="region of interest" description="Disordered" evidence="4">
    <location>
        <begin position="373"/>
        <end position="394"/>
    </location>
</feature>
<evidence type="ECO:0000256" key="4">
    <source>
        <dbReference type="SAM" id="MobiDB-lite"/>
    </source>
</evidence>
<comment type="caution">
    <text evidence="6">The sequence shown here is derived from an EMBL/GenBank/DDBJ whole genome shotgun (WGS) entry which is preliminary data.</text>
</comment>
<keyword evidence="7" id="KW-1185">Reference proteome</keyword>
<protein>
    <recommendedName>
        <fullName evidence="5">O-methyltransferase C-terminal domain-containing protein</fullName>
    </recommendedName>
</protein>
<dbReference type="InterPro" id="IPR016461">
    <property type="entry name" value="COMT-like"/>
</dbReference>
<dbReference type="PANTHER" id="PTHR43712">
    <property type="entry name" value="PUTATIVE (AFU_ORTHOLOGUE AFUA_4G14580)-RELATED"/>
    <property type="match status" value="1"/>
</dbReference>
<dbReference type="EMBL" id="QJNS01000186">
    <property type="protein sequence ID" value="RYO83503.1"/>
    <property type="molecule type" value="Genomic_DNA"/>
</dbReference>
<proteinExistence type="predicted"/>
<dbReference type="Gene3D" id="1.10.10.10">
    <property type="entry name" value="Winged helix-like DNA-binding domain superfamily/Winged helix DNA-binding domain"/>
    <property type="match status" value="1"/>
</dbReference>
<dbReference type="InterPro" id="IPR029063">
    <property type="entry name" value="SAM-dependent_MTases_sf"/>
</dbReference>
<dbReference type="Gene3D" id="3.40.50.150">
    <property type="entry name" value="Vaccinia Virus protein VP39"/>
    <property type="match status" value="1"/>
</dbReference>
<dbReference type="PANTHER" id="PTHR43712:SF19">
    <property type="entry name" value="DUAL O-METHYLTRANSFERASE_FAD-DEPENDENT MONOOXYGENASE ELCB"/>
    <property type="match status" value="1"/>
</dbReference>
<dbReference type="Pfam" id="PF00891">
    <property type="entry name" value="Methyltransf_2"/>
    <property type="match status" value="1"/>
</dbReference>